<dbReference type="Proteomes" id="UP001596288">
    <property type="component" value="Unassembled WGS sequence"/>
</dbReference>
<keyword evidence="1" id="KW-0812">Transmembrane</keyword>
<comment type="caution">
    <text evidence="2">The sequence shown here is derived from an EMBL/GenBank/DDBJ whole genome shotgun (WGS) entry which is preliminary data.</text>
</comment>
<reference evidence="3" key="1">
    <citation type="journal article" date="2019" name="Int. J. Syst. Evol. Microbiol.">
        <title>The Global Catalogue of Microorganisms (GCM) 10K type strain sequencing project: providing services to taxonomists for standard genome sequencing and annotation.</title>
        <authorList>
            <consortium name="The Broad Institute Genomics Platform"/>
            <consortium name="The Broad Institute Genome Sequencing Center for Infectious Disease"/>
            <person name="Wu L."/>
            <person name="Ma J."/>
        </authorList>
    </citation>
    <scope>NUCLEOTIDE SEQUENCE [LARGE SCALE GENOMIC DNA]</scope>
    <source>
        <strain evidence="3">CCM 8927</strain>
    </source>
</reference>
<keyword evidence="3" id="KW-1185">Reference proteome</keyword>
<keyword evidence="1" id="KW-0472">Membrane</keyword>
<keyword evidence="1" id="KW-1133">Transmembrane helix</keyword>
<evidence type="ECO:0000313" key="2">
    <source>
        <dbReference type="EMBL" id="MFC6176991.1"/>
    </source>
</evidence>
<evidence type="ECO:0000256" key="1">
    <source>
        <dbReference type="SAM" id="Phobius"/>
    </source>
</evidence>
<accession>A0ABW1RP52</accession>
<dbReference type="Pfam" id="PF15980">
    <property type="entry name" value="ComGF"/>
    <property type="match status" value="1"/>
</dbReference>
<sequence length="146" mass="16940">MFIKFSNKHSGFVLYEAVVALMITIMTLGILQQSLQILHRVQQTTFRDQLRWHVTQEKLQELLLHSTLWKVDEGSIVYQNKGEDRMVLDSYDRGRILRKTTATQGGYEPMMTNVQKLRIEKIENLVIITTENKAGQTSQMCLINDP</sequence>
<organism evidence="2 3">
    <name type="scientific">Companilactobacillus huachuanensis</name>
    <dbReference type="NCBI Taxonomy" id="2559914"/>
    <lineage>
        <taxon>Bacteria</taxon>
        <taxon>Bacillati</taxon>
        <taxon>Bacillota</taxon>
        <taxon>Bacilli</taxon>
        <taxon>Lactobacillales</taxon>
        <taxon>Lactobacillaceae</taxon>
        <taxon>Companilactobacillus</taxon>
    </lineage>
</organism>
<dbReference type="RefSeq" id="WP_137610606.1">
    <property type="nucleotide sequence ID" value="NZ_BJDF01000003.1"/>
</dbReference>
<name>A0ABW1RP52_9LACO</name>
<dbReference type="EMBL" id="JBHSSF010000020">
    <property type="protein sequence ID" value="MFC6176991.1"/>
    <property type="molecule type" value="Genomic_DNA"/>
</dbReference>
<dbReference type="InterPro" id="IPR016977">
    <property type="entry name" value="ComGF"/>
</dbReference>
<protein>
    <submittedName>
        <fullName evidence="2">Competence type IV pilus minor pilin ComGF</fullName>
    </submittedName>
</protein>
<evidence type="ECO:0000313" key="3">
    <source>
        <dbReference type="Proteomes" id="UP001596288"/>
    </source>
</evidence>
<gene>
    <name evidence="2" type="ORF">ACFQAV_09070</name>
</gene>
<feature type="transmembrane region" description="Helical" evidence="1">
    <location>
        <begin position="12"/>
        <end position="31"/>
    </location>
</feature>
<proteinExistence type="predicted"/>